<reference evidence="2 3" key="1">
    <citation type="submission" date="2009-01" db="EMBL/GenBank/DDBJ databases">
        <title>Complete sequence of Clostridium cellulolyticum H10.</title>
        <authorList>
            <consortium name="US DOE Joint Genome Institute"/>
            <person name="Lucas S."/>
            <person name="Copeland A."/>
            <person name="Lapidus A."/>
            <person name="Glavina del Rio T."/>
            <person name="Dalin E."/>
            <person name="Tice H."/>
            <person name="Bruce D."/>
            <person name="Goodwin L."/>
            <person name="Pitluck S."/>
            <person name="Chertkov O."/>
            <person name="Saunders E."/>
            <person name="Brettin T."/>
            <person name="Detter J.C."/>
            <person name="Han C."/>
            <person name="Larimer F."/>
            <person name="Land M."/>
            <person name="Hauser L."/>
            <person name="Kyrpides N."/>
            <person name="Ivanova N."/>
            <person name="Zhou J."/>
            <person name="Richardson P."/>
        </authorList>
    </citation>
    <scope>NUCLEOTIDE SEQUENCE [LARGE SCALE GENOMIC DNA]</scope>
    <source>
        <strain evidence="3">ATCC 35319 / DSM 5812 / JCM 6584 / H10</strain>
    </source>
</reference>
<feature type="transmembrane region" description="Helical" evidence="1">
    <location>
        <begin position="56"/>
        <end position="74"/>
    </location>
</feature>
<keyword evidence="1" id="KW-1133">Transmembrane helix</keyword>
<proteinExistence type="predicted"/>
<dbReference type="Proteomes" id="UP000001349">
    <property type="component" value="Chromosome"/>
</dbReference>
<dbReference type="AlphaFoldDB" id="B8I4G4"/>
<evidence type="ECO:0000313" key="2">
    <source>
        <dbReference type="EMBL" id="ACL74518.1"/>
    </source>
</evidence>
<dbReference type="EMBL" id="CP001348">
    <property type="protein sequence ID" value="ACL74518.1"/>
    <property type="molecule type" value="Genomic_DNA"/>
</dbReference>
<organism evidence="2 3">
    <name type="scientific">Ruminiclostridium cellulolyticum (strain ATCC 35319 / DSM 5812 / JCM 6584 / H10)</name>
    <name type="common">Clostridium cellulolyticum</name>
    <dbReference type="NCBI Taxonomy" id="394503"/>
    <lineage>
        <taxon>Bacteria</taxon>
        <taxon>Bacillati</taxon>
        <taxon>Bacillota</taxon>
        <taxon>Clostridia</taxon>
        <taxon>Eubacteriales</taxon>
        <taxon>Oscillospiraceae</taxon>
        <taxon>Ruminiclostridium</taxon>
    </lineage>
</organism>
<dbReference type="eggNOG" id="ENOG50345M4">
    <property type="taxonomic scope" value="Bacteria"/>
</dbReference>
<sequence length="88" mass="9529">MSVNEISQHNVDLRKGFILLGGWISAVLSLFIYPFVFGMVGVISGILATKDEKSRVGVLLVISSIVLMGVGLAFSNRLLATILRYFGV</sequence>
<dbReference type="HOGENOM" id="CLU_2328870_0_0_9"/>
<evidence type="ECO:0000313" key="3">
    <source>
        <dbReference type="Proteomes" id="UP000001349"/>
    </source>
</evidence>
<feature type="transmembrane region" description="Helical" evidence="1">
    <location>
        <begin position="20"/>
        <end position="49"/>
    </location>
</feature>
<keyword evidence="3" id="KW-1185">Reference proteome</keyword>
<dbReference type="RefSeq" id="WP_012634584.1">
    <property type="nucleotide sequence ID" value="NC_011898.1"/>
</dbReference>
<keyword evidence="1" id="KW-0472">Membrane</keyword>
<accession>B8I4G4</accession>
<evidence type="ECO:0000256" key="1">
    <source>
        <dbReference type="SAM" id="Phobius"/>
    </source>
</evidence>
<dbReference type="OrthoDB" id="1739822at2"/>
<gene>
    <name evidence="2" type="ordered locus">Ccel_0130</name>
</gene>
<name>B8I4G4_RUMCH</name>
<dbReference type="STRING" id="394503.Ccel_0130"/>
<dbReference type="KEGG" id="cce:Ccel_0130"/>
<keyword evidence="1" id="KW-0812">Transmembrane</keyword>
<protein>
    <submittedName>
        <fullName evidence="2">Uncharacterized protein</fullName>
    </submittedName>
</protein>